<keyword evidence="6" id="KW-0106">Calcium</keyword>
<evidence type="ECO:0000313" key="9">
    <source>
        <dbReference type="Proteomes" id="UP001054252"/>
    </source>
</evidence>
<keyword evidence="9" id="KW-1185">Reference proteome</keyword>
<evidence type="ECO:0000256" key="6">
    <source>
        <dbReference type="PIRSR" id="PIRSR621190-2"/>
    </source>
</evidence>
<keyword evidence="3" id="KW-0378">Hydrolase</keyword>
<evidence type="ECO:0000256" key="2">
    <source>
        <dbReference type="ARBA" id="ARBA00022723"/>
    </source>
</evidence>
<dbReference type="GO" id="GO:0030198">
    <property type="term" value="P:extracellular matrix organization"/>
    <property type="evidence" value="ECO:0007669"/>
    <property type="project" value="TreeGrafter"/>
</dbReference>
<feature type="binding site" evidence="6">
    <location>
        <position position="101"/>
    </location>
    <ligand>
        <name>Zn(2+)</name>
        <dbReference type="ChEBI" id="CHEBI:29105"/>
        <label>2</label>
        <note>catalytic</note>
    </ligand>
</feature>
<feature type="binding site" evidence="6">
    <location>
        <position position="73"/>
    </location>
    <ligand>
        <name>Zn(2+)</name>
        <dbReference type="ChEBI" id="CHEBI:29105"/>
        <label>1</label>
    </ligand>
</feature>
<dbReference type="GO" id="GO:0004222">
    <property type="term" value="F:metalloendopeptidase activity"/>
    <property type="evidence" value="ECO:0007669"/>
    <property type="project" value="InterPro"/>
</dbReference>
<protein>
    <recommendedName>
        <fullName evidence="7">Peptidase metallopeptidase domain-containing protein</fullName>
    </recommendedName>
</protein>
<dbReference type="PANTHER" id="PTHR10201:SF213">
    <property type="entry name" value="METALLOENDOPROTEINASE 2-MMP-LIKE"/>
    <property type="match status" value="1"/>
</dbReference>
<feature type="domain" description="Peptidase metallopeptidase" evidence="7">
    <location>
        <begin position="1"/>
        <end position="141"/>
    </location>
</feature>
<feature type="binding site" evidence="6">
    <location>
        <position position="55"/>
    </location>
    <ligand>
        <name>Ca(2+)</name>
        <dbReference type="ChEBI" id="CHEBI:29108"/>
        <label>3</label>
    </ligand>
</feature>
<proteinExistence type="predicted"/>
<dbReference type="SUPFAM" id="SSF55486">
    <property type="entry name" value="Metalloproteases ('zincins'), catalytic domain"/>
    <property type="match status" value="1"/>
</dbReference>
<dbReference type="PANTHER" id="PTHR10201">
    <property type="entry name" value="MATRIX METALLOPROTEINASE"/>
    <property type="match status" value="1"/>
</dbReference>
<feature type="binding site" evidence="6">
    <location>
        <position position="50"/>
    </location>
    <ligand>
        <name>Zn(2+)</name>
        <dbReference type="ChEBI" id="CHEBI:29105"/>
        <label>1</label>
    </ligand>
</feature>
<feature type="binding site" evidence="6">
    <location>
        <position position="78"/>
    </location>
    <ligand>
        <name>Ca(2+)</name>
        <dbReference type="ChEBI" id="CHEBI:29108"/>
        <label>3</label>
    </ligand>
</feature>
<dbReference type="GO" id="GO:0006508">
    <property type="term" value="P:proteolysis"/>
    <property type="evidence" value="ECO:0007669"/>
    <property type="project" value="UniProtKB-KW"/>
</dbReference>
<dbReference type="AlphaFoldDB" id="A0AAV5IN63"/>
<dbReference type="GO" id="GO:0030574">
    <property type="term" value="P:collagen catabolic process"/>
    <property type="evidence" value="ECO:0007669"/>
    <property type="project" value="TreeGrafter"/>
</dbReference>
<evidence type="ECO:0000259" key="7">
    <source>
        <dbReference type="SMART" id="SM00235"/>
    </source>
</evidence>
<feature type="binding site" evidence="6">
    <location>
        <position position="75"/>
    </location>
    <ligand>
        <name>Ca(2+)</name>
        <dbReference type="ChEBI" id="CHEBI:29108"/>
        <label>3</label>
    </ligand>
</feature>
<feature type="active site" evidence="5">
    <location>
        <position position="98"/>
    </location>
</feature>
<keyword evidence="4 6" id="KW-0862">Zinc</keyword>
<comment type="cofactor">
    <cofactor evidence="6">
        <name>Ca(2+)</name>
        <dbReference type="ChEBI" id="CHEBI:29108"/>
    </cofactor>
    <text evidence="6">Can bind about 5 Ca(2+) ions per subunit.</text>
</comment>
<evidence type="ECO:0000256" key="1">
    <source>
        <dbReference type="ARBA" id="ARBA00022670"/>
    </source>
</evidence>
<dbReference type="Proteomes" id="UP001054252">
    <property type="component" value="Unassembled WGS sequence"/>
</dbReference>
<evidence type="ECO:0000256" key="3">
    <source>
        <dbReference type="ARBA" id="ARBA00022801"/>
    </source>
</evidence>
<dbReference type="GO" id="GO:0008270">
    <property type="term" value="F:zinc ion binding"/>
    <property type="evidence" value="ECO:0007669"/>
    <property type="project" value="InterPro"/>
</dbReference>
<keyword evidence="1" id="KW-0645">Protease</keyword>
<evidence type="ECO:0000256" key="5">
    <source>
        <dbReference type="PIRSR" id="PIRSR621190-1"/>
    </source>
</evidence>
<evidence type="ECO:0000256" key="4">
    <source>
        <dbReference type="ARBA" id="ARBA00022833"/>
    </source>
</evidence>
<dbReference type="Pfam" id="PF00413">
    <property type="entry name" value="Peptidase_M10"/>
    <property type="match status" value="1"/>
</dbReference>
<reference evidence="8 9" key="1">
    <citation type="journal article" date="2021" name="Commun. Biol.">
        <title>The genome of Shorea leprosula (Dipterocarpaceae) highlights the ecological relevance of drought in aseasonal tropical rainforests.</title>
        <authorList>
            <person name="Ng K.K.S."/>
            <person name="Kobayashi M.J."/>
            <person name="Fawcett J.A."/>
            <person name="Hatakeyama M."/>
            <person name="Paape T."/>
            <person name="Ng C.H."/>
            <person name="Ang C.C."/>
            <person name="Tnah L.H."/>
            <person name="Lee C.T."/>
            <person name="Nishiyama T."/>
            <person name="Sese J."/>
            <person name="O'Brien M.J."/>
            <person name="Copetti D."/>
            <person name="Mohd Noor M.I."/>
            <person name="Ong R.C."/>
            <person name="Putra M."/>
            <person name="Sireger I.Z."/>
            <person name="Indrioko S."/>
            <person name="Kosugi Y."/>
            <person name="Izuno A."/>
            <person name="Isagi Y."/>
            <person name="Lee S.L."/>
            <person name="Shimizu K.K."/>
        </authorList>
    </citation>
    <scope>NUCLEOTIDE SEQUENCE [LARGE SCALE GENOMIC DNA]</scope>
    <source>
        <strain evidence="8">214</strain>
    </source>
</reference>
<dbReference type="InterPro" id="IPR001818">
    <property type="entry name" value="Pept_M10_metallopeptidase"/>
</dbReference>
<feature type="binding site" evidence="6">
    <location>
        <position position="78"/>
    </location>
    <ligand>
        <name>Ca(2+)</name>
        <dbReference type="ChEBI" id="CHEBI:29108"/>
        <label>1</label>
    </ligand>
</feature>
<evidence type="ECO:0000313" key="8">
    <source>
        <dbReference type="EMBL" id="GKU99929.1"/>
    </source>
</evidence>
<sequence length="147" mass="16025">MGAGTSSGTVGTVANALVKWANVTTFIFNLVEDHDEADFKIRFQRWDHGDGVTFDRPRGVLAPAFSPMGERFHFDADENWVVGVLPKLFELETVALHELGHILGLGHSSNGDAIMFPNIGPGMIKGLSPDDIKGIRVLYNLNSCNTD</sequence>
<keyword evidence="2 6" id="KW-0479">Metal-binding</keyword>
<dbReference type="SMART" id="SM00235">
    <property type="entry name" value="ZnMc"/>
    <property type="match status" value="1"/>
</dbReference>
<dbReference type="Gene3D" id="3.40.390.10">
    <property type="entry name" value="Collagenase (Catalytic Domain)"/>
    <property type="match status" value="1"/>
</dbReference>
<feature type="binding site" evidence="6">
    <location>
        <position position="115"/>
    </location>
    <ligand>
        <name>Zn(2+)</name>
        <dbReference type="ChEBI" id="CHEBI:29105"/>
        <label>2</label>
        <note>catalytic</note>
    </ligand>
</feature>
<dbReference type="InterPro" id="IPR021190">
    <property type="entry name" value="Pept_M10A"/>
</dbReference>
<feature type="binding site" evidence="6">
    <location>
        <position position="97"/>
    </location>
    <ligand>
        <name>Zn(2+)</name>
        <dbReference type="ChEBI" id="CHEBI:29105"/>
        <label>2</label>
        <note>catalytic</note>
    </ligand>
</feature>
<comment type="cofactor">
    <cofactor evidence="6">
        <name>Zn(2+)</name>
        <dbReference type="ChEBI" id="CHEBI:29105"/>
    </cofactor>
    <text evidence="6">Binds 2 Zn(2+) ions per subunit.</text>
</comment>
<accession>A0AAV5IN63</accession>
<name>A0AAV5IN63_9ROSI</name>
<gene>
    <name evidence="8" type="ORF">SLEP1_g12704</name>
</gene>
<feature type="binding site" evidence="6">
    <location>
        <position position="38"/>
    </location>
    <ligand>
        <name>Ca(2+)</name>
        <dbReference type="ChEBI" id="CHEBI:29108"/>
        <label>2</label>
    </ligand>
</feature>
<organism evidence="8 9">
    <name type="scientific">Rubroshorea leprosula</name>
    <dbReference type="NCBI Taxonomy" id="152421"/>
    <lineage>
        <taxon>Eukaryota</taxon>
        <taxon>Viridiplantae</taxon>
        <taxon>Streptophyta</taxon>
        <taxon>Embryophyta</taxon>
        <taxon>Tracheophyta</taxon>
        <taxon>Spermatophyta</taxon>
        <taxon>Magnoliopsida</taxon>
        <taxon>eudicotyledons</taxon>
        <taxon>Gunneridae</taxon>
        <taxon>Pentapetalae</taxon>
        <taxon>rosids</taxon>
        <taxon>malvids</taxon>
        <taxon>Malvales</taxon>
        <taxon>Dipterocarpaceae</taxon>
        <taxon>Rubroshorea</taxon>
    </lineage>
</organism>
<dbReference type="EMBL" id="BPVZ01000015">
    <property type="protein sequence ID" value="GKU99929.1"/>
    <property type="molecule type" value="Genomic_DNA"/>
</dbReference>
<feature type="binding site" evidence="6">
    <location>
        <position position="69"/>
    </location>
    <ligand>
        <name>Ca(2+)</name>
        <dbReference type="ChEBI" id="CHEBI:29108"/>
        <label>2</label>
    </ligand>
</feature>
<dbReference type="InterPro" id="IPR006026">
    <property type="entry name" value="Peptidase_Metallo"/>
</dbReference>
<dbReference type="InterPro" id="IPR024079">
    <property type="entry name" value="MetalloPept_cat_dom_sf"/>
</dbReference>
<dbReference type="GO" id="GO:0031012">
    <property type="term" value="C:extracellular matrix"/>
    <property type="evidence" value="ECO:0007669"/>
    <property type="project" value="InterPro"/>
</dbReference>
<comment type="caution">
    <text evidence="8">The sequence shown here is derived from an EMBL/GenBank/DDBJ whole genome shotgun (WGS) entry which is preliminary data.</text>
</comment>
<feature type="binding site" evidence="6">
    <location>
        <position position="48"/>
    </location>
    <ligand>
        <name>Zn(2+)</name>
        <dbReference type="ChEBI" id="CHEBI:29105"/>
        <label>1</label>
    </ligand>
</feature>
<feature type="binding site" evidence="6">
    <location>
        <position position="107"/>
    </location>
    <ligand>
        <name>Zn(2+)</name>
        <dbReference type="ChEBI" id="CHEBI:29105"/>
        <label>2</label>
        <note>catalytic</note>
    </ligand>
</feature>
<dbReference type="PRINTS" id="PR00138">
    <property type="entry name" value="MATRIXIN"/>
</dbReference>